<dbReference type="Proteomes" id="UP001233836">
    <property type="component" value="Unassembled WGS sequence"/>
</dbReference>
<evidence type="ECO:0000313" key="3">
    <source>
        <dbReference type="Proteomes" id="UP001233836"/>
    </source>
</evidence>
<keyword evidence="3" id="KW-1185">Reference proteome</keyword>
<dbReference type="RefSeq" id="WP_307217600.1">
    <property type="nucleotide sequence ID" value="NZ_JAUSTI010000008.1"/>
</dbReference>
<evidence type="ECO:0000313" key="2">
    <source>
        <dbReference type="EMBL" id="MDQ0171887.1"/>
    </source>
</evidence>
<evidence type="ECO:0000256" key="1">
    <source>
        <dbReference type="SAM" id="Phobius"/>
    </source>
</evidence>
<reference evidence="2 3" key="1">
    <citation type="submission" date="2023-07" db="EMBL/GenBank/DDBJ databases">
        <title>Sorghum-associated microbial communities from plants grown in Nebraska, USA.</title>
        <authorList>
            <person name="Schachtman D."/>
        </authorList>
    </citation>
    <scope>NUCLEOTIDE SEQUENCE [LARGE SCALE GENOMIC DNA]</scope>
    <source>
        <strain evidence="2 3">DS1314</strain>
    </source>
</reference>
<keyword evidence="1" id="KW-0812">Transmembrane</keyword>
<organism evidence="2 3">
    <name type="scientific">Paenibacillus tundrae</name>
    <dbReference type="NCBI Taxonomy" id="528187"/>
    <lineage>
        <taxon>Bacteria</taxon>
        <taxon>Bacillati</taxon>
        <taxon>Bacillota</taxon>
        <taxon>Bacilli</taxon>
        <taxon>Bacillales</taxon>
        <taxon>Paenibacillaceae</taxon>
        <taxon>Paenibacillus</taxon>
    </lineage>
</organism>
<feature type="transmembrane region" description="Helical" evidence="1">
    <location>
        <begin position="12"/>
        <end position="31"/>
    </location>
</feature>
<sequence length="90" mass="10189">MIYWIFGDLNPLFAVFILSPIIALMLGVVCFYRRRFKIMMGMGVSFVLPLLFIASDWATLWANVGIGMVDGVGYSLITLLMYKGLNFIKN</sequence>
<protein>
    <submittedName>
        <fullName evidence="2">Uncharacterized protein</fullName>
    </submittedName>
</protein>
<dbReference type="EMBL" id="JAUSTI010000008">
    <property type="protein sequence ID" value="MDQ0171887.1"/>
    <property type="molecule type" value="Genomic_DNA"/>
</dbReference>
<feature type="transmembrane region" description="Helical" evidence="1">
    <location>
        <begin position="60"/>
        <end position="82"/>
    </location>
</feature>
<gene>
    <name evidence="2" type="ORF">J2T19_003349</name>
</gene>
<accession>A0ABT9WFV9</accession>
<proteinExistence type="predicted"/>
<keyword evidence="1" id="KW-1133">Transmembrane helix</keyword>
<name>A0ABT9WFV9_9BACL</name>
<comment type="caution">
    <text evidence="2">The sequence shown here is derived from an EMBL/GenBank/DDBJ whole genome shotgun (WGS) entry which is preliminary data.</text>
</comment>
<keyword evidence="1" id="KW-0472">Membrane</keyword>
<feature type="transmembrane region" description="Helical" evidence="1">
    <location>
        <begin position="38"/>
        <end position="54"/>
    </location>
</feature>